<evidence type="ECO:0000256" key="3">
    <source>
        <dbReference type="ARBA" id="ARBA00022771"/>
    </source>
</evidence>
<dbReference type="Gene3D" id="3.30.40.10">
    <property type="entry name" value="Zinc/RING finger domain, C3HC4 (zinc finger)"/>
    <property type="match status" value="1"/>
</dbReference>
<evidence type="ECO:0000313" key="9">
    <source>
        <dbReference type="EMBL" id="OQV21454.1"/>
    </source>
</evidence>
<dbReference type="OrthoDB" id="6078042at2759"/>
<dbReference type="AlphaFoldDB" id="A0A1W0X200"/>
<protein>
    <recommendedName>
        <fullName evidence="11">Protein neuralized</fullName>
    </recommendedName>
</protein>
<dbReference type="GO" id="GO:0008270">
    <property type="term" value="F:zinc ion binding"/>
    <property type="evidence" value="ECO:0007669"/>
    <property type="project" value="UniProtKB-KW"/>
</dbReference>
<dbReference type="PANTHER" id="PTHR12429">
    <property type="entry name" value="NEURALIZED"/>
    <property type="match status" value="1"/>
</dbReference>
<dbReference type="Proteomes" id="UP000192578">
    <property type="component" value="Unassembled WGS sequence"/>
</dbReference>
<dbReference type="SMART" id="SM00184">
    <property type="entry name" value="RING"/>
    <property type="match status" value="1"/>
</dbReference>
<dbReference type="EMBL" id="MTYJ01000023">
    <property type="protein sequence ID" value="OQV21454.1"/>
    <property type="molecule type" value="Genomic_DNA"/>
</dbReference>
<evidence type="ECO:0000256" key="6">
    <source>
        <dbReference type="SAM" id="MobiDB-lite"/>
    </source>
</evidence>
<feature type="region of interest" description="Disordered" evidence="6">
    <location>
        <begin position="533"/>
        <end position="575"/>
    </location>
</feature>
<name>A0A1W0X200_HYPEX</name>
<proteinExistence type="predicted"/>
<keyword evidence="1" id="KW-0479">Metal-binding</keyword>
<reference evidence="10" key="1">
    <citation type="submission" date="2017-01" db="EMBL/GenBank/DDBJ databases">
        <title>Comparative genomics of anhydrobiosis in the tardigrade Hypsibius dujardini.</title>
        <authorList>
            <person name="Yoshida Y."/>
            <person name="Koutsovoulos G."/>
            <person name="Laetsch D."/>
            <person name="Stevens L."/>
            <person name="Kumar S."/>
            <person name="Horikawa D."/>
            <person name="Ishino K."/>
            <person name="Komine S."/>
            <person name="Tomita M."/>
            <person name="Blaxter M."/>
            <person name="Arakawa K."/>
        </authorList>
    </citation>
    <scope>NUCLEOTIDE SEQUENCE [LARGE SCALE GENOMIC DNA]</scope>
    <source>
        <strain evidence="10">Z151</strain>
    </source>
</reference>
<gene>
    <name evidence="9" type="ORF">BV898_04659</name>
</gene>
<dbReference type="SUPFAM" id="SSF57850">
    <property type="entry name" value="RING/U-box"/>
    <property type="match status" value="1"/>
</dbReference>
<dbReference type="FunFam" id="2.60.120.920:FF:000005">
    <property type="entry name" value="Putative E3 ubiquitin-protein ligase NEURL1B"/>
    <property type="match status" value="1"/>
</dbReference>
<keyword evidence="4" id="KW-0862">Zinc</keyword>
<dbReference type="InterPro" id="IPR006573">
    <property type="entry name" value="NHR_dom"/>
</dbReference>
<accession>A0A1W0X200</accession>
<organism evidence="9 10">
    <name type="scientific">Hypsibius exemplaris</name>
    <name type="common">Freshwater tardigrade</name>
    <dbReference type="NCBI Taxonomy" id="2072580"/>
    <lineage>
        <taxon>Eukaryota</taxon>
        <taxon>Metazoa</taxon>
        <taxon>Ecdysozoa</taxon>
        <taxon>Tardigrada</taxon>
        <taxon>Eutardigrada</taxon>
        <taxon>Parachela</taxon>
        <taxon>Hypsibioidea</taxon>
        <taxon>Hypsibiidae</taxon>
        <taxon>Hypsibius</taxon>
    </lineage>
</organism>
<comment type="caution">
    <text evidence="9">The sequence shown here is derived from an EMBL/GenBank/DDBJ whole genome shotgun (WGS) entry which is preliminary data.</text>
</comment>
<dbReference type="Gene3D" id="2.60.120.920">
    <property type="match status" value="2"/>
</dbReference>
<keyword evidence="2" id="KW-0677">Repeat</keyword>
<dbReference type="PROSITE" id="PS50089">
    <property type="entry name" value="ZF_RING_2"/>
    <property type="match status" value="1"/>
</dbReference>
<feature type="compositionally biased region" description="Polar residues" evidence="6">
    <location>
        <begin position="564"/>
        <end position="575"/>
    </location>
</feature>
<evidence type="ECO:0008006" key="11">
    <source>
        <dbReference type="Google" id="ProtNLM"/>
    </source>
</evidence>
<feature type="domain" description="NHR" evidence="8">
    <location>
        <begin position="332"/>
        <end position="488"/>
    </location>
</feature>
<feature type="domain" description="RING-type" evidence="7">
    <location>
        <begin position="651"/>
        <end position="690"/>
    </location>
</feature>
<evidence type="ECO:0000256" key="2">
    <source>
        <dbReference type="ARBA" id="ARBA00022737"/>
    </source>
</evidence>
<evidence type="ECO:0000256" key="1">
    <source>
        <dbReference type="ARBA" id="ARBA00022723"/>
    </source>
</evidence>
<dbReference type="SMART" id="SM00588">
    <property type="entry name" value="NEUZ"/>
    <property type="match status" value="2"/>
</dbReference>
<dbReference type="PANTHER" id="PTHR12429:SF6">
    <property type="entry name" value="PROTEIN NEURALIZED"/>
    <property type="match status" value="1"/>
</dbReference>
<dbReference type="InterPro" id="IPR001841">
    <property type="entry name" value="Znf_RING"/>
</dbReference>
<evidence type="ECO:0000256" key="5">
    <source>
        <dbReference type="PROSITE-ProRule" id="PRU00175"/>
    </source>
</evidence>
<evidence type="ECO:0000259" key="8">
    <source>
        <dbReference type="PROSITE" id="PS51065"/>
    </source>
</evidence>
<dbReference type="InterPro" id="IPR037962">
    <property type="entry name" value="Neuralized"/>
</dbReference>
<keyword evidence="10" id="KW-1185">Reference proteome</keyword>
<evidence type="ECO:0000313" key="10">
    <source>
        <dbReference type="Proteomes" id="UP000192578"/>
    </source>
</evidence>
<dbReference type="GO" id="GO:0061630">
    <property type="term" value="F:ubiquitin protein ligase activity"/>
    <property type="evidence" value="ECO:0007669"/>
    <property type="project" value="TreeGrafter"/>
</dbReference>
<evidence type="ECO:0000259" key="7">
    <source>
        <dbReference type="PROSITE" id="PS50089"/>
    </source>
</evidence>
<dbReference type="PROSITE" id="PS51065">
    <property type="entry name" value="NHR"/>
    <property type="match status" value="2"/>
</dbReference>
<evidence type="ECO:0000256" key="4">
    <source>
        <dbReference type="ARBA" id="ARBA00022833"/>
    </source>
</evidence>
<feature type="compositionally biased region" description="Polar residues" evidence="6">
    <location>
        <begin position="591"/>
        <end position="600"/>
    </location>
</feature>
<feature type="region of interest" description="Disordered" evidence="6">
    <location>
        <begin position="588"/>
        <end position="646"/>
    </location>
</feature>
<dbReference type="Pfam" id="PF13920">
    <property type="entry name" value="zf-C3HC4_3"/>
    <property type="match status" value="1"/>
</dbReference>
<sequence>MGNNGSTANGQFISAESEFAIQYNPLTVFSLPARIPNTRLRFHAKHGDHVDISEDGLVAKRIRSYCKGIVFTSRPIEIGEMVCFRVREQSSKQQQWSGSLRIGLTVHDPNHIADLTTALYLCPDLTNKPGFWAKPLPDSAATPENIIHFQCQENGTIVFGVNGVCKGVAFDNIAVDRPLWAVFDVYGTSVAVELLDPSSVLERSSEQRSMSRSIVMGLKHRAGLANSNNADGSSSARSSSAANPFFSNAQNSSTQAAIRTSLASSNLARSTAALALPSTLSSNAHAPLQLNIAPLALPSSSRSNVSSVSCSERNTNNVRFRPVHFTQLQLKCVRFNRELTGRNAVLTDEGRSARLAAGEFNNGYVFLPRAMTLNETLVIRVEENDFDFDGGLTFGLTTCDPSSLCQGNLPDDADSLLDRPEYWIVAKDVATRPKKGDEFAFTIKRDGAVSISRNNNKPSDFLFVDSSQTFWMFFELYGTTRKISLLGYCLSPPPNQSHSLTQPKNAIRTTTITSPSVPSVPSVLTVNLPRHQSMRTTTAPPSRIPAAQTARAAPSVERPPPPRRQTSLASPSSGGAFSDLIDFNVDLPSLSPRQPANPTANGRAALTAAPPSVVSRNTSSAGESGGRKSQLDRSNSMPAAGGDGEPHEGECCICFEREINSVVYTCGHQVMCYECAIGHFRGGKLCPICRSEIRDIIKTYRT</sequence>
<feature type="domain" description="NHR" evidence="8">
    <location>
        <begin position="39"/>
        <end position="197"/>
    </location>
</feature>
<dbReference type="CDD" id="cd16647">
    <property type="entry name" value="mRING-HC-C3HC5_NEU1"/>
    <property type="match status" value="1"/>
</dbReference>
<dbReference type="InterPro" id="IPR013083">
    <property type="entry name" value="Znf_RING/FYVE/PHD"/>
</dbReference>
<keyword evidence="3 5" id="KW-0863">Zinc-finger</keyword>
<dbReference type="InterPro" id="IPR043136">
    <property type="entry name" value="B30.2/SPRY_sf"/>
</dbReference>
<dbReference type="Pfam" id="PF07177">
    <property type="entry name" value="Neuralized"/>
    <property type="match status" value="2"/>
</dbReference>